<evidence type="ECO:0000256" key="9">
    <source>
        <dbReference type="PROSITE-ProRule" id="PRU00529"/>
    </source>
</evidence>
<dbReference type="RefSeq" id="XP_001580194.1">
    <property type="nucleotide sequence ID" value="XM_001580144.1"/>
</dbReference>
<evidence type="ECO:0000256" key="1">
    <source>
        <dbReference type="ARBA" id="ARBA00004496"/>
    </source>
</evidence>
<evidence type="ECO:0000256" key="4">
    <source>
        <dbReference type="ARBA" id="ARBA00022679"/>
    </source>
</evidence>
<dbReference type="VEuPathDB" id="TrichDB:TVAGG3_0169700"/>
<dbReference type="GO" id="GO:0005524">
    <property type="term" value="F:ATP binding"/>
    <property type="evidence" value="ECO:0007669"/>
    <property type="project" value="UniProtKB-KW"/>
</dbReference>
<comment type="subcellular location">
    <subcellularLocation>
        <location evidence="1">Cytoplasm</location>
    </subcellularLocation>
</comment>
<dbReference type="InterPro" id="IPR049961">
    <property type="entry name" value="ThiI_N"/>
</dbReference>
<dbReference type="InterPro" id="IPR004114">
    <property type="entry name" value="THUMP_dom"/>
</dbReference>
<keyword evidence="12" id="KW-1185">Reference proteome</keyword>
<dbReference type="FunFam" id="3.30.2130.30:FF:000028">
    <property type="entry name" value="Thiamine biosynthesis protein ThiI, putative"/>
    <property type="match status" value="1"/>
</dbReference>
<dbReference type="KEGG" id="tva:5464733"/>
<dbReference type="NCBIfam" id="TIGR00342">
    <property type="entry name" value="tRNA uracil 4-sulfurtransferase ThiI"/>
    <property type="match status" value="1"/>
</dbReference>
<dbReference type="PROSITE" id="PS51165">
    <property type="entry name" value="THUMP"/>
    <property type="match status" value="1"/>
</dbReference>
<evidence type="ECO:0000256" key="8">
    <source>
        <dbReference type="ARBA" id="ARBA00022977"/>
    </source>
</evidence>
<dbReference type="SMART" id="SM00981">
    <property type="entry name" value="THUMP"/>
    <property type="match status" value="1"/>
</dbReference>
<dbReference type="AlphaFoldDB" id="A2DK37"/>
<dbReference type="PANTHER" id="PTHR43209">
    <property type="entry name" value="TRNA SULFURTRANSFERASE"/>
    <property type="match status" value="1"/>
</dbReference>
<dbReference type="OrthoDB" id="2373313at2759"/>
<dbReference type="CDD" id="cd11716">
    <property type="entry name" value="THUMP_ThiI"/>
    <property type="match status" value="1"/>
</dbReference>
<dbReference type="InterPro" id="IPR050102">
    <property type="entry name" value="tRNA_sulfurtransferase_ThiI"/>
</dbReference>
<dbReference type="Gene3D" id="3.30.2130.30">
    <property type="match status" value="1"/>
</dbReference>
<dbReference type="STRING" id="5722.A2DK37"/>
<dbReference type="GO" id="GO:1990228">
    <property type="term" value="C:sulfurtransferase complex"/>
    <property type="evidence" value="ECO:0000318"/>
    <property type="project" value="GO_Central"/>
</dbReference>
<proteinExistence type="inferred from homology"/>
<dbReference type="GO" id="GO:0004810">
    <property type="term" value="F:CCA tRNA nucleotidyltransferase activity"/>
    <property type="evidence" value="ECO:0007669"/>
    <property type="project" value="InterPro"/>
</dbReference>
<organism evidence="11 12">
    <name type="scientific">Trichomonas vaginalis (strain ATCC PRA-98 / G3)</name>
    <dbReference type="NCBI Taxonomy" id="412133"/>
    <lineage>
        <taxon>Eukaryota</taxon>
        <taxon>Metamonada</taxon>
        <taxon>Parabasalia</taxon>
        <taxon>Trichomonadida</taxon>
        <taxon>Trichomonadidae</taxon>
        <taxon>Trichomonas</taxon>
    </lineage>
</organism>
<dbReference type="HAMAP" id="MF_00021">
    <property type="entry name" value="ThiI"/>
    <property type="match status" value="1"/>
</dbReference>
<evidence type="ECO:0000256" key="7">
    <source>
        <dbReference type="ARBA" id="ARBA00022884"/>
    </source>
</evidence>
<keyword evidence="7 9" id="KW-0694">RNA-binding</keyword>
<evidence type="ECO:0000259" key="10">
    <source>
        <dbReference type="PROSITE" id="PS51165"/>
    </source>
</evidence>
<evidence type="ECO:0000256" key="6">
    <source>
        <dbReference type="ARBA" id="ARBA00022840"/>
    </source>
</evidence>
<dbReference type="InterPro" id="IPR049962">
    <property type="entry name" value="THUMP_ThiI"/>
</dbReference>
<dbReference type="VEuPathDB" id="TrichDB:TVAG_214330"/>
<evidence type="ECO:0000313" key="11">
    <source>
        <dbReference type="EMBL" id="EAY19208.1"/>
    </source>
</evidence>
<dbReference type="GO" id="GO:0002937">
    <property type="term" value="P:tRNA 4-thiouridine biosynthesis"/>
    <property type="evidence" value="ECO:0000318"/>
    <property type="project" value="GO_Central"/>
</dbReference>
<dbReference type="EMBL" id="DS113210">
    <property type="protein sequence ID" value="EAY19208.1"/>
    <property type="molecule type" value="Genomic_DNA"/>
</dbReference>
<dbReference type="SUPFAM" id="SSF52402">
    <property type="entry name" value="Adenine nucleotide alpha hydrolases-like"/>
    <property type="match status" value="1"/>
</dbReference>
<evidence type="ECO:0000256" key="5">
    <source>
        <dbReference type="ARBA" id="ARBA00022741"/>
    </source>
</evidence>
<feature type="domain" description="THUMP" evidence="10">
    <location>
        <begin position="84"/>
        <end position="190"/>
    </location>
</feature>
<dbReference type="Gene3D" id="3.40.50.620">
    <property type="entry name" value="HUPs"/>
    <property type="match status" value="1"/>
</dbReference>
<dbReference type="Pfam" id="PF02926">
    <property type="entry name" value="THUMP"/>
    <property type="match status" value="1"/>
</dbReference>
<evidence type="ECO:0000256" key="2">
    <source>
        <dbReference type="ARBA" id="ARBA00022490"/>
    </source>
</evidence>
<dbReference type="GO" id="GO:0052837">
    <property type="term" value="P:thiazole biosynthetic process"/>
    <property type="evidence" value="ECO:0000318"/>
    <property type="project" value="GO_Central"/>
</dbReference>
<dbReference type="SMR" id="A2DK37"/>
<accession>A2DK37</accession>
<keyword evidence="4" id="KW-0808">Transferase</keyword>
<keyword evidence="2" id="KW-0963">Cytoplasm</keyword>
<reference evidence="11" key="2">
    <citation type="journal article" date="2007" name="Science">
        <title>Draft genome sequence of the sexually transmitted pathogen Trichomonas vaginalis.</title>
        <authorList>
            <person name="Carlton J.M."/>
            <person name="Hirt R.P."/>
            <person name="Silva J.C."/>
            <person name="Delcher A.L."/>
            <person name="Schatz M."/>
            <person name="Zhao Q."/>
            <person name="Wortman J.R."/>
            <person name="Bidwell S.L."/>
            <person name="Alsmark U.C.M."/>
            <person name="Besteiro S."/>
            <person name="Sicheritz-Ponten T."/>
            <person name="Noel C.J."/>
            <person name="Dacks J.B."/>
            <person name="Foster P.G."/>
            <person name="Simillion C."/>
            <person name="Van de Peer Y."/>
            <person name="Miranda-Saavedra D."/>
            <person name="Barton G.J."/>
            <person name="Westrop G.D."/>
            <person name="Mueller S."/>
            <person name="Dessi D."/>
            <person name="Fiori P.L."/>
            <person name="Ren Q."/>
            <person name="Paulsen I."/>
            <person name="Zhang H."/>
            <person name="Bastida-Corcuera F.D."/>
            <person name="Simoes-Barbosa A."/>
            <person name="Brown M.T."/>
            <person name="Hayes R.D."/>
            <person name="Mukherjee M."/>
            <person name="Okumura C.Y."/>
            <person name="Schneider R."/>
            <person name="Smith A.J."/>
            <person name="Vanacova S."/>
            <person name="Villalvazo M."/>
            <person name="Haas B.J."/>
            <person name="Pertea M."/>
            <person name="Feldblyum T.V."/>
            <person name="Utterback T.R."/>
            <person name="Shu C.L."/>
            <person name="Osoegawa K."/>
            <person name="de Jong P.J."/>
            <person name="Hrdy I."/>
            <person name="Horvathova L."/>
            <person name="Zubacova Z."/>
            <person name="Dolezal P."/>
            <person name="Malik S.B."/>
            <person name="Logsdon J.M. Jr."/>
            <person name="Henze K."/>
            <person name="Gupta A."/>
            <person name="Wang C.C."/>
            <person name="Dunne R.L."/>
            <person name="Upcroft J.A."/>
            <person name="Upcroft P."/>
            <person name="White O."/>
            <person name="Salzberg S.L."/>
            <person name="Tang P."/>
            <person name="Chiu C.-H."/>
            <person name="Lee Y.-S."/>
            <person name="Embley T.M."/>
            <person name="Coombs G.H."/>
            <person name="Mottram J.C."/>
            <person name="Tachezy J."/>
            <person name="Fraser-Liggett C.M."/>
            <person name="Johnson P.J."/>
        </authorList>
    </citation>
    <scope>NUCLEOTIDE SEQUENCE [LARGE SCALE GENOMIC DNA]</scope>
    <source>
        <strain evidence="11">G3</strain>
    </source>
</reference>
<reference evidence="11" key="1">
    <citation type="submission" date="2006-10" db="EMBL/GenBank/DDBJ databases">
        <authorList>
            <person name="Amadeo P."/>
            <person name="Zhao Q."/>
            <person name="Wortman J."/>
            <person name="Fraser-Liggett C."/>
            <person name="Carlton J."/>
        </authorList>
    </citation>
    <scope>NUCLEOTIDE SEQUENCE</scope>
    <source>
        <strain evidence="11">G3</strain>
    </source>
</reference>
<dbReference type="PANTHER" id="PTHR43209:SF1">
    <property type="entry name" value="TRNA SULFURTRANSFERASE"/>
    <property type="match status" value="1"/>
</dbReference>
<evidence type="ECO:0000256" key="3">
    <source>
        <dbReference type="ARBA" id="ARBA00022555"/>
    </source>
</evidence>
<dbReference type="CDD" id="cd01712">
    <property type="entry name" value="PPase_ThiI"/>
    <property type="match status" value="1"/>
</dbReference>
<dbReference type="SUPFAM" id="SSF143437">
    <property type="entry name" value="THUMP domain-like"/>
    <property type="match status" value="1"/>
</dbReference>
<dbReference type="InterPro" id="IPR020536">
    <property type="entry name" value="ThiI_AANH"/>
</dbReference>
<dbReference type="eggNOG" id="ENOG502S6NT">
    <property type="taxonomic scope" value="Eukaryota"/>
</dbReference>
<dbReference type="InterPro" id="IPR003720">
    <property type="entry name" value="tRNA_STrfase"/>
</dbReference>
<dbReference type="GO" id="GO:0000049">
    <property type="term" value="F:tRNA binding"/>
    <property type="evidence" value="ECO:0007669"/>
    <property type="project" value="UniProtKB-KW"/>
</dbReference>
<dbReference type="InParanoid" id="A2DK37"/>
<dbReference type="GO" id="GO:0009228">
    <property type="term" value="P:thiamine biosynthetic process"/>
    <property type="evidence" value="ECO:0007669"/>
    <property type="project" value="UniProtKB-KW"/>
</dbReference>
<keyword evidence="3" id="KW-0820">tRNA-binding</keyword>
<dbReference type="FunFam" id="3.40.50.620:FF:000053">
    <property type="entry name" value="Probable tRNA sulfurtransferase"/>
    <property type="match status" value="1"/>
</dbReference>
<dbReference type="InterPro" id="IPR014729">
    <property type="entry name" value="Rossmann-like_a/b/a_fold"/>
</dbReference>
<dbReference type="Pfam" id="PF02568">
    <property type="entry name" value="ThiI"/>
    <property type="match status" value="1"/>
</dbReference>
<keyword evidence="8" id="KW-0784">Thiamine biosynthesis</keyword>
<keyword evidence="5" id="KW-0547">Nucleotide-binding</keyword>
<dbReference type="InterPro" id="IPR054173">
    <property type="entry name" value="ThiI_fer"/>
</dbReference>
<dbReference type="Proteomes" id="UP000001542">
    <property type="component" value="Unassembled WGS sequence"/>
</dbReference>
<sequence length="436" mass="48842">MSAETTEKVAETAPEVKAEAPAEEMTYFIYHPHELWLKGKNRPMFERQLIENMRHQLKASGVQNFKVAQMHVEMLVSAPIQYVDTIYELSKKIFGVAKYSRCYKVDRDVETLHKELAKYITDLQAKGPIKSFKVDTSRVDKRYPTNSMDFSKEIGAFIHDNYNIPVDLKNPALRINIEIQNDCFFFYSERLDGVGGLPVNTSGKTVVLLSGGFDSPVAAWSVMRRGCQVVYVHFHSSPYGEWRSSVGKVRKIVQQLATWGGPDTFYSVSIGEQQRQIALKGPSKLRVTLYRRLMVRIAAAIAKRNKCTALTTGDNLGQVASQTIESMTTIQAAINPLLILRPLLADSKEEIIEKAARIGTKEISVLPAGDCCSHMLPKKVATKPTIEEAIEGEKDLNVDEMVKTALEGMQVIDINDPWNDEAPAEEPQACPLAFQE</sequence>
<protein>
    <submittedName>
        <fullName evidence="11">Thiamine biosynthesis protein ThiI, putative</fullName>
    </submittedName>
</protein>
<name>A2DK37_TRIV3</name>
<dbReference type="Pfam" id="PF22025">
    <property type="entry name" value="ThiI_fer"/>
    <property type="match status" value="1"/>
</dbReference>
<dbReference type="GO" id="GO:0016783">
    <property type="term" value="F:sulfurtransferase activity"/>
    <property type="evidence" value="ECO:0000318"/>
    <property type="project" value="GO_Central"/>
</dbReference>
<gene>
    <name evidence="11" type="ORF">TVAG_214330</name>
</gene>
<keyword evidence="6" id="KW-0067">ATP-binding</keyword>
<evidence type="ECO:0000313" key="12">
    <source>
        <dbReference type="Proteomes" id="UP000001542"/>
    </source>
</evidence>